<name>A0A6G1KJW0_9PLEO</name>
<protein>
    <submittedName>
        <fullName evidence="1">Uncharacterized protein</fullName>
    </submittedName>
</protein>
<dbReference type="EMBL" id="MU005765">
    <property type="protein sequence ID" value="KAF2713118.1"/>
    <property type="molecule type" value="Genomic_DNA"/>
</dbReference>
<sequence length="232" mass="25755">MPLQHGPTHNFASLLKTLLPTANLVHAPPHARHSYLTSQIANLSLHPALEASLHILNADLPSAHFLVRHMSGPPAIEGMILHSILHRTEGDFDNARAWMRDVEDACEGWVPKKKGKARLEEKIVGATRGGGTCGREGEQTLVGYVYYNSGEREDGNEREAGSSRPNSNVDVDAETGLEERIRTELQHVIEWCRDKFGDQTWVDASEAWVRPGEEVRSMGNDMVSGGKGWRMF</sequence>
<reference evidence="1" key="1">
    <citation type="journal article" date="2020" name="Stud. Mycol.">
        <title>101 Dothideomycetes genomes: a test case for predicting lifestyles and emergence of pathogens.</title>
        <authorList>
            <person name="Haridas S."/>
            <person name="Albert R."/>
            <person name="Binder M."/>
            <person name="Bloem J."/>
            <person name="Labutti K."/>
            <person name="Salamov A."/>
            <person name="Andreopoulos B."/>
            <person name="Baker S."/>
            <person name="Barry K."/>
            <person name="Bills G."/>
            <person name="Bluhm B."/>
            <person name="Cannon C."/>
            <person name="Castanera R."/>
            <person name="Culley D."/>
            <person name="Daum C."/>
            <person name="Ezra D."/>
            <person name="Gonzalez J."/>
            <person name="Henrissat B."/>
            <person name="Kuo A."/>
            <person name="Liang C."/>
            <person name="Lipzen A."/>
            <person name="Lutzoni F."/>
            <person name="Magnuson J."/>
            <person name="Mondo S."/>
            <person name="Nolan M."/>
            <person name="Ohm R."/>
            <person name="Pangilinan J."/>
            <person name="Park H.-J."/>
            <person name="Ramirez L."/>
            <person name="Alfaro M."/>
            <person name="Sun H."/>
            <person name="Tritt A."/>
            <person name="Yoshinaga Y."/>
            <person name="Zwiers L.-H."/>
            <person name="Turgeon B."/>
            <person name="Goodwin S."/>
            <person name="Spatafora J."/>
            <person name="Crous P."/>
            <person name="Grigoriev I."/>
        </authorList>
    </citation>
    <scope>NUCLEOTIDE SEQUENCE</scope>
    <source>
        <strain evidence="1">CBS 279.74</strain>
    </source>
</reference>
<dbReference type="OrthoDB" id="2306919at2759"/>
<accession>A0A6G1KJW0</accession>
<evidence type="ECO:0000313" key="1">
    <source>
        <dbReference type="EMBL" id="KAF2713118.1"/>
    </source>
</evidence>
<dbReference type="Proteomes" id="UP000799428">
    <property type="component" value="Unassembled WGS sequence"/>
</dbReference>
<proteinExistence type="predicted"/>
<organism evidence="1 2">
    <name type="scientific">Pleomassaria siparia CBS 279.74</name>
    <dbReference type="NCBI Taxonomy" id="1314801"/>
    <lineage>
        <taxon>Eukaryota</taxon>
        <taxon>Fungi</taxon>
        <taxon>Dikarya</taxon>
        <taxon>Ascomycota</taxon>
        <taxon>Pezizomycotina</taxon>
        <taxon>Dothideomycetes</taxon>
        <taxon>Pleosporomycetidae</taxon>
        <taxon>Pleosporales</taxon>
        <taxon>Pleomassariaceae</taxon>
        <taxon>Pleomassaria</taxon>
    </lineage>
</organism>
<evidence type="ECO:0000313" key="2">
    <source>
        <dbReference type="Proteomes" id="UP000799428"/>
    </source>
</evidence>
<gene>
    <name evidence="1" type="ORF">K504DRAFT_423492</name>
</gene>
<keyword evidence="2" id="KW-1185">Reference proteome</keyword>
<dbReference type="AlphaFoldDB" id="A0A6G1KJW0"/>